<keyword evidence="3" id="KW-1185">Reference proteome</keyword>
<evidence type="ECO:0000313" key="3">
    <source>
        <dbReference type="Proteomes" id="UP000019471"/>
    </source>
</evidence>
<dbReference type="PANTHER" id="PTHR47203">
    <property type="match status" value="1"/>
</dbReference>
<organism evidence="2 3">
    <name type="scientific">Cladophialophora psammophila CBS 110553</name>
    <dbReference type="NCBI Taxonomy" id="1182543"/>
    <lineage>
        <taxon>Eukaryota</taxon>
        <taxon>Fungi</taxon>
        <taxon>Dikarya</taxon>
        <taxon>Ascomycota</taxon>
        <taxon>Pezizomycotina</taxon>
        <taxon>Eurotiomycetes</taxon>
        <taxon>Chaetothyriomycetidae</taxon>
        <taxon>Chaetothyriales</taxon>
        <taxon>Herpotrichiellaceae</taxon>
        <taxon>Cladophialophora</taxon>
    </lineage>
</organism>
<evidence type="ECO:0000313" key="2">
    <source>
        <dbReference type="EMBL" id="EXJ72726.1"/>
    </source>
</evidence>
<reference evidence="2 3" key="1">
    <citation type="submission" date="2013-03" db="EMBL/GenBank/DDBJ databases">
        <title>The Genome Sequence of Cladophialophora psammophila CBS 110553.</title>
        <authorList>
            <consortium name="The Broad Institute Genomics Platform"/>
            <person name="Cuomo C."/>
            <person name="de Hoog S."/>
            <person name="Gorbushina A."/>
            <person name="Walker B."/>
            <person name="Young S.K."/>
            <person name="Zeng Q."/>
            <person name="Gargeya S."/>
            <person name="Fitzgerald M."/>
            <person name="Haas B."/>
            <person name="Abouelleil A."/>
            <person name="Allen A.W."/>
            <person name="Alvarado L."/>
            <person name="Arachchi H.M."/>
            <person name="Berlin A.M."/>
            <person name="Chapman S.B."/>
            <person name="Gainer-Dewar J."/>
            <person name="Goldberg J."/>
            <person name="Griggs A."/>
            <person name="Gujja S."/>
            <person name="Hansen M."/>
            <person name="Howarth C."/>
            <person name="Imamovic A."/>
            <person name="Ireland A."/>
            <person name="Larimer J."/>
            <person name="McCowan C."/>
            <person name="Murphy C."/>
            <person name="Pearson M."/>
            <person name="Poon T.W."/>
            <person name="Priest M."/>
            <person name="Roberts A."/>
            <person name="Saif S."/>
            <person name="Shea T."/>
            <person name="Sisk P."/>
            <person name="Sykes S."/>
            <person name="Wortman J."/>
            <person name="Nusbaum C."/>
            <person name="Birren B."/>
        </authorList>
    </citation>
    <scope>NUCLEOTIDE SEQUENCE [LARGE SCALE GENOMIC DNA]</scope>
    <source>
        <strain evidence="2 3">CBS 110553</strain>
    </source>
</reference>
<comment type="caution">
    <text evidence="2">The sequence shown here is derived from an EMBL/GenBank/DDBJ whole genome shotgun (WGS) entry which is preliminary data.</text>
</comment>
<dbReference type="GO" id="GO:0006281">
    <property type="term" value="P:DNA repair"/>
    <property type="evidence" value="ECO:0007669"/>
    <property type="project" value="InterPro"/>
</dbReference>
<dbReference type="AlphaFoldDB" id="W9X723"/>
<gene>
    <name evidence="2" type="ORF">A1O5_03873</name>
</gene>
<proteinExistence type="predicted"/>
<dbReference type="InterPro" id="IPR011257">
    <property type="entry name" value="DNA_glycosylase"/>
</dbReference>
<dbReference type="HOGENOM" id="CLU_042301_0_0_1"/>
<evidence type="ECO:0000256" key="1">
    <source>
        <dbReference type="SAM" id="MobiDB-lite"/>
    </source>
</evidence>
<feature type="region of interest" description="Disordered" evidence="1">
    <location>
        <begin position="111"/>
        <end position="182"/>
    </location>
</feature>
<dbReference type="PANTHER" id="PTHR47203:SF1">
    <property type="entry name" value="HYPOTHETICAL BASE EXCISION DNA REPAIR PROTEIN (EUROFUNG)"/>
    <property type="match status" value="1"/>
</dbReference>
<dbReference type="STRING" id="1182543.W9X723"/>
<accession>W9X723</accession>
<dbReference type="RefSeq" id="XP_007742673.1">
    <property type="nucleotide sequence ID" value="XM_007744483.1"/>
</dbReference>
<name>W9X723_9EURO</name>
<protein>
    <recommendedName>
        <fullName evidence="4">HhH-GPD domain-containing protein</fullName>
    </recommendedName>
</protein>
<dbReference type="GO" id="GO:0003824">
    <property type="term" value="F:catalytic activity"/>
    <property type="evidence" value="ECO:0007669"/>
    <property type="project" value="InterPro"/>
</dbReference>
<dbReference type="Gene3D" id="1.10.340.30">
    <property type="entry name" value="Hypothetical protein, domain 2"/>
    <property type="match status" value="1"/>
</dbReference>
<dbReference type="OrthoDB" id="5607at2759"/>
<dbReference type="EMBL" id="AMGX01000005">
    <property type="protein sequence ID" value="EXJ72726.1"/>
    <property type="molecule type" value="Genomic_DNA"/>
</dbReference>
<dbReference type="eggNOG" id="ENOG502QRUG">
    <property type="taxonomic scope" value="Eukaryota"/>
</dbReference>
<dbReference type="SUPFAM" id="SSF48150">
    <property type="entry name" value="DNA-glycosylase"/>
    <property type="match status" value="1"/>
</dbReference>
<dbReference type="GeneID" id="19188600"/>
<evidence type="ECO:0008006" key="4">
    <source>
        <dbReference type="Google" id="ProtNLM"/>
    </source>
</evidence>
<sequence>MVSTRAQKSRETTIAIQNIDRACAATQLTQVCTSTVVSLPDVAGESTVSPTAEPDVAMKDISITTRSSVQKTSTASRSLIVRFKLPVCKPAGVTETKVLVDSKLTVKTKNSVDGEPIRQRAAAASHGIKREPSDDQDSAAFPSKRSKTSGGGDDKEFKSEVAPTQASGVPTVPRCLRDRGEDGTVTGRIRATKKAKEDIRGPFVTFSSKSLGRLLKKMKKRRPKTPYTNKTRFQFGHDHLWYWTSPSPYEIRKVSQILEEERPAINEVATAEGTSTNPFHAGAGISVDSIVRVILSQACTNESALDAQQRMLLAYPYWVNGKWVAGKKPNYHAMRAQGLSKLEKVLKKAGLVNKKPKAIKDILDIVYERNVALLKPLKDGEVVYIGNERGASDFVPGLLSVDYLWDIYRQEGKQALLDHLVSLPLIGVKSASCLMSFNMSLPVFAVDTHVAGMAKLLG</sequence>
<dbReference type="Proteomes" id="UP000019471">
    <property type="component" value="Unassembled WGS sequence"/>
</dbReference>